<sequence length="306" mass="32620">MGYGMAGNVRKKMSPSAKLLVHDVSRDACERFVQEFADLGPIEIVGSPKAGVDQSGTLITSVPSGKNVQEVYLEGTGAVIRASKRDRIILECSTVDVQTTRDVGSKVIEAGIGHYFDSPVSGGPIGAKNGTLSMLIGHAEEDEVIAQRIKSVAAMMASPEKIIFCGQLGNGLGAKIVNNYLSFCNMLSIAEAMSIGIRLGVDKHVLFNCVKNSGGNSATFHNFQPCPGLLPHLPSSQGFKAGFRPMMIVKDLTLGVEAGEQTGIDATMAKNALQTFRKAMEDPRCKDRDATSVWLMINGLDSVDQV</sequence>
<dbReference type="PIRSF" id="PIRSF000103">
    <property type="entry name" value="HIBADH"/>
    <property type="match status" value="1"/>
</dbReference>
<keyword evidence="2" id="KW-0520">NAD</keyword>
<evidence type="ECO:0000256" key="2">
    <source>
        <dbReference type="ARBA" id="ARBA00023027"/>
    </source>
</evidence>
<dbReference type="Pfam" id="PF03446">
    <property type="entry name" value="NAD_binding_2"/>
    <property type="match status" value="1"/>
</dbReference>
<keyword evidence="1" id="KW-0560">Oxidoreductase</keyword>
<evidence type="ECO:0008006" key="8">
    <source>
        <dbReference type="Google" id="ProtNLM"/>
    </source>
</evidence>
<gene>
    <name evidence="6" type="ORF">AYL99_08674</name>
</gene>
<evidence type="ECO:0000313" key="7">
    <source>
        <dbReference type="Proteomes" id="UP000078343"/>
    </source>
</evidence>
<dbReference type="GO" id="GO:0051287">
    <property type="term" value="F:NAD binding"/>
    <property type="evidence" value="ECO:0007669"/>
    <property type="project" value="InterPro"/>
</dbReference>
<feature type="domain" description="3-hydroxyisobutyrate dehydrogenase-like NAD-binding" evidence="5">
    <location>
        <begin position="169"/>
        <end position="293"/>
    </location>
</feature>
<dbReference type="InterPro" id="IPR008927">
    <property type="entry name" value="6-PGluconate_DH-like_C_sf"/>
</dbReference>
<evidence type="ECO:0000256" key="1">
    <source>
        <dbReference type="ARBA" id="ARBA00023002"/>
    </source>
</evidence>
<keyword evidence="7" id="KW-1185">Reference proteome</keyword>
<dbReference type="OrthoDB" id="21615at2759"/>
<dbReference type="EMBL" id="LVYI01000007">
    <property type="protein sequence ID" value="OAP57936.1"/>
    <property type="molecule type" value="Genomic_DNA"/>
</dbReference>
<dbReference type="SUPFAM" id="SSF48179">
    <property type="entry name" value="6-phosphogluconate dehydrogenase C-terminal domain-like"/>
    <property type="match status" value="1"/>
</dbReference>
<dbReference type="Proteomes" id="UP000078343">
    <property type="component" value="Unassembled WGS sequence"/>
</dbReference>
<dbReference type="PANTHER" id="PTHR22981:SF81">
    <property type="entry name" value="DEHYDROGENASE, PUTATIVE-RELATED"/>
    <property type="match status" value="1"/>
</dbReference>
<dbReference type="InterPro" id="IPR029154">
    <property type="entry name" value="HIBADH-like_NADP-bd"/>
</dbReference>
<feature type="active site" evidence="3">
    <location>
        <position position="175"/>
    </location>
</feature>
<dbReference type="Pfam" id="PF14833">
    <property type="entry name" value="NAD_binding_11"/>
    <property type="match status" value="1"/>
</dbReference>
<dbReference type="GO" id="GO:0008442">
    <property type="term" value="F:3-hydroxyisobutyrate dehydrogenase activity"/>
    <property type="evidence" value="ECO:0007669"/>
    <property type="project" value="TreeGrafter"/>
</dbReference>
<dbReference type="GO" id="GO:0005739">
    <property type="term" value="C:mitochondrion"/>
    <property type="evidence" value="ECO:0007669"/>
    <property type="project" value="TreeGrafter"/>
</dbReference>
<dbReference type="PANTHER" id="PTHR22981">
    <property type="entry name" value="3-HYDROXYISOBUTYRATE DEHYDROGENASE-RELATED"/>
    <property type="match status" value="1"/>
</dbReference>
<evidence type="ECO:0000313" key="6">
    <source>
        <dbReference type="EMBL" id="OAP57936.1"/>
    </source>
</evidence>
<dbReference type="SUPFAM" id="SSF51735">
    <property type="entry name" value="NAD(P)-binding Rossmann-fold domains"/>
    <property type="match status" value="1"/>
</dbReference>
<dbReference type="AlphaFoldDB" id="A0A178ZEN0"/>
<protein>
    <recommendedName>
        <fullName evidence="8">3-hydroxyisobutyrate dehydrogenase</fullName>
    </recommendedName>
</protein>
<dbReference type="InterPro" id="IPR036291">
    <property type="entry name" value="NAD(P)-bd_dom_sf"/>
</dbReference>
<proteinExistence type="predicted"/>
<dbReference type="RefSeq" id="XP_018691303.1">
    <property type="nucleotide sequence ID" value="XM_018840182.1"/>
</dbReference>
<dbReference type="InterPro" id="IPR006115">
    <property type="entry name" value="6PGDH_NADP-bd"/>
</dbReference>
<dbReference type="GeneID" id="30012842"/>
<organism evidence="6 7">
    <name type="scientific">Fonsecaea erecta</name>
    <dbReference type="NCBI Taxonomy" id="1367422"/>
    <lineage>
        <taxon>Eukaryota</taxon>
        <taxon>Fungi</taxon>
        <taxon>Dikarya</taxon>
        <taxon>Ascomycota</taxon>
        <taxon>Pezizomycotina</taxon>
        <taxon>Eurotiomycetes</taxon>
        <taxon>Chaetothyriomycetidae</taxon>
        <taxon>Chaetothyriales</taxon>
        <taxon>Herpotrichiellaceae</taxon>
        <taxon>Fonsecaea</taxon>
    </lineage>
</organism>
<name>A0A178ZEN0_9EURO</name>
<dbReference type="GO" id="GO:0006574">
    <property type="term" value="P:L-valine catabolic process"/>
    <property type="evidence" value="ECO:0007669"/>
    <property type="project" value="TreeGrafter"/>
</dbReference>
<evidence type="ECO:0000259" key="4">
    <source>
        <dbReference type="Pfam" id="PF03446"/>
    </source>
</evidence>
<dbReference type="STRING" id="1367422.A0A178ZEN0"/>
<dbReference type="Gene3D" id="1.10.1040.10">
    <property type="entry name" value="N-(1-d-carboxylethyl)-l-norvaline Dehydrogenase, domain 2"/>
    <property type="match status" value="1"/>
</dbReference>
<evidence type="ECO:0000256" key="3">
    <source>
        <dbReference type="PIRSR" id="PIRSR000103-1"/>
    </source>
</evidence>
<dbReference type="GO" id="GO:0050661">
    <property type="term" value="F:NADP binding"/>
    <property type="evidence" value="ECO:0007669"/>
    <property type="project" value="InterPro"/>
</dbReference>
<dbReference type="InterPro" id="IPR013328">
    <property type="entry name" value="6PGD_dom2"/>
</dbReference>
<feature type="domain" description="6-phosphogluconate dehydrogenase NADP-binding" evidence="4">
    <location>
        <begin position="1"/>
        <end position="153"/>
    </location>
</feature>
<accession>A0A178ZEN0</accession>
<comment type="caution">
    <text evidence="6">The sequence shown here is derived from an EMBL/GenBank/DDBJ whole genome shotgun (WGS) entry which is preliminary data.</text>
</comment>
<dbReference type="Gene3D" id="3.40.50.720">
    <property type="entry name" value="NAD(P)-binding Rossmann-like Domain"/>
    <property type="match status" value="1"/>
</dbReference>
<reference evidence="6 7" key="1">
    <citation type="submission" date="2016-04" db="EMBL/GenBank/DDBJ databases">
        <title>Draft genome of Fonsecaea erecta CBS 125763.</title>
        <authorList>
            <person name="Weiss V.A."/>
            <person name="Vicente V.A."/>
            <person name="Raittz R.T."/>
            <person name="Moreno L.F."/>
            <person name="De Souza E.M."/>
            <person name="Pedrosa F.O."/>
            <person name="Steffens M.B."/>
            <person name="Faoro H."/>
            <person name="Tadra-Sfeir M.Z."/>
            <person name="Najafzadeh M.J."/>
            <person name="Felipe M.S."/>
            <person name="Teixeira M."/>
            <person name="Sun J."/>
            <person name="Xi L."/>
            <person name="Gomes R."/>
            <person name="De Azevedo C.M."/>
            <person name="Salgado C.G."/>
            <person name="Da Silva M.B."/>
            <person name="Nascimento M.F."/>
            <person name="Queiroz-Telles F."/>
            <person name="Attili D.S."/>
            <person name="Gorbushina A."/>
        </authorList>
    </citation>
    <scope>NUCLEOTIDE SEQUENCE [LARGE SCALE GENOMIC DNA]</scope>
    <source>
        <strain evidence="6 7">CBS 125763</strain>
    </source>
</reference>
<evidence type="ECO:0000259" key="5">
    <source>
        <dbReference type="Pfam" id="PF14833"/>
    </source>
</evidence>
<dbReference type="InterPro" id="IPR015815">
    <property type="entry name" value="HIBADH-related"/>
</dbReference>